<evidence type="ECO:0000256" key="4">
    <source>
        <dbReference type="ARBA" id="ARBA00022485"/>
    </source>
</evidence>
<keyword evidence="6 11" id="KW-0677">Repeat</keyword>
<evidence type="ECO:0000256" key="7">
    <source>
        <dbReference type="ARBA" id="ARBA00022982"/>
    </source>
</evidence>
<dbReference type="Pfam" id="PF11953">
    <property type="entry name" value="DUF3470"/>
    <property type="match status" value="1"/>
</dbReference>
<keyword evidence="4 11" id="KW-0004">4Fe-4S</keyword>
<dbReference type="Pfam" id="PF00037">
    <property type="entry name" value="Fer4"/>
    <property type="match status" value="1"/>
</dbReference>
<evidence type="ECO:0000256" key="5">
    <source>
        <dbReference type="ARBA" id="ARBA00022723"/>
    </source>
</evidence>
<comment type="caution">
    <text evidence="13">The sequence shown here is derived from an EMBL/GenBank/DDBJ whole genome shotgun (WGS) entry which is preliminary data.</text>
</comment>
<name>A0ABV2Q3I9_9BURK</name>
<organism evidence="13 14">
    <name type="scientific">Ottowia thiooxydans</name>
    <dbReference type="NCBI Taxonomy" id="219182"/>
    <lineage>
        <taxon>Bacteria</taxon>
        <taxon>Pseudomonadati</taxon>
        <taxon>Pseudomonadota</taxon>
        <taxon>Betaproteobacteria</taxon>
        <taxon>Burkholderiales</taxon>
        <taxon>Comamonadaceae</taxon>
        <taxon>Ottowia</taxon>
    </lineage>
</organism>
<evidence type="ECO:0000256" key="9">
    <source>
        <dbReference type="ARBA" id="ARBA00023014"/>
    </source>
</evidence>
<dbReference type="PRINTS" id="PR00354">
    <property type="entry name" value="7FE8SFRDOXIN"/>
</dbReference>
<dbReference type="InterPro" id="IPR000813">
    <property type="entry name" value="7Fe_ferredoxin"/>
</dbReference>
<keyword evidence="10 11" id="KW-0003">3Fe-4S</keyword>
<dbReference type="Gene3D" id="3.30.70.20">
    <property type="match status" value="1"/>
</dbReference>
<keyword evidence="14" id="KW-1185">Reference proteome</keyword>
<dbReference type="EMBL" id="JBEPSH010000001">
    <property type="protein sequence ID" value="MET4575590.1"/>
    <property type="molecule type" value="Genomic_DNA"/>
</dbReference>
<dbReference type="PROSITE" id="PS51379">
    <property type="entry name" value="4FE4S_FER_2"/>
    <property type="match status" value="2"/>
</dbReference>
<evidence type="ECO:0000256" key="6">
    <source>
        <dbReference type="ARBA" id="ARBA00022737"/>
    </source>
</evidence>
<gene>
    <name evidence="13" type="ORF">ABIE13_000687</name>
</gene>
<dbReference type="PANTHER" id="PTHR42859">
    <property type="entry name" value="OXIDOREDUCTASE"/>
    <property type="match status" value="1"/>
</dbReference>
<keyword evidence="7 11" id="KW-0249">Electron transport</keyword>
<dbReference type="InterPro" id="IPR017896">
    <property type="entry name" value="4Fe4S_Fe-S-bd"/>
</dbReference>
<dbReference type="InterPro" id="IPR017900">
    <property type="entry name" value="4Fe4S_Fe_S_CS"/>
</dbReference>
<evidence type="ECO:0000256" key="10">
    <source>
        <dbReference type="ARBA" id="ARBA00023291"/>
    </source>
</evidence>
<keyword evidence="3 11" id="KW-0813">Transport</keyword>
<dbReference type="InterPro" id="IPR050294">
    <property type="entry name" value="RnfB_subfamily"/>
</dbReference>
<protein>
    <recommendedName>
        <fullName evidence="11">Ferredoxin</fullName>
    </recommendedName>
</protein>
<comment type="function">
    <text evidence="11">Ferredoxins are iron-sulfur proteins that transfer electrons in a wide variety of metabolic reactions.</text>
</comment>
<evidence type="ECO:0000259" key="12">
    <source>
        <dbReference type="PROSITE" id="PS51379"/>
    </source>
</evidence>
<evidence type="ECO:0000256" key="1">
    <source>
        <dbReference type="ARBA" id="ARBA00001927"/>
    </source>
</evidence>
<dbReference type="PANTHER" id="PTHR42859:SF2">
    <property type="entry name" value="FERREDOXIN"/>
    <property type="match status" value="1"/>
</dbReference>
<keyword evidence="5 11" id="KW-0479">Metal-binding</keyword>
<dbReference type="PROSITE" id="PS00198">
    <property type="entry name" value="4FE4S_FER_1"/>
    <property type="match status" value="1"/>
</dbReference>
<sequence>MGGVGTFEAFQLPSSVMAYVVTENCIRCKYMDCVSVCPVDCFHEGESMLVIDPDVCIDCGVCTPECPADAIRPDVDDGMRGWAVFNAKYASAWRSISSKGLPPDDAPAWDGAQGKLQAAFGAADPALA</sequence>
<dbReference type="Proteomes" id="UP001549320">
    <property type="component" value="Unassembled WGS sequence"/>
</dbReference>
<evidence type="ECO:0000256" key="2">
    <source>
        <dbReference type="ARBA" id="ARBA00001966"/>
    </source>
</evidence>
<dbReference type="InterPro" id="IPR054829">
    <property type="entry name" value="FdxA"/>
</dbReference>
<dbReference type="SUPFAM" id="SSF54862">
    <property type="entry name" value="4Fe-4S ferredoxins"/>
    <property type="match status" value="1"/>
</dbReference>
<evidence type="ECO:0000313" key="14">
    <source>
        <dbReference type="Proteomes" id="UP001549320"/>
    </source>
</evidence>
<keyword evidence="8 11" id="KW-0408">Iron</keyword>
<accession>A0ABV2Q3I9</accession>
<comment type="cofactor">
    <cofactor evidence="2 11">
        <name>[4Fe-4S] cluster</name>
        <dbReference type="ChEBI" id="CHEBI:49883"/>
    </cofactor>
</comment>
<evidence type="ECO:0000256" key="3">
    <source>
        <dbReference type="ARBA" id="ARBA00022448"/>
    </source>
</evidence>
<evidence type="ECO:0000313" key="13">
    <source>
        <dbReference type="EMBL" id="MET4575590.1"/>
    </source>
</evidence>
<dbReference type="Pfam" id="PF12800">
    <property type="entry name" value="Fer4_4"/>
    <property type="match status" value="1"/>
</dbReference>
<dbReference type="NCBIfam" id="NF045490">
    <property type="entry name" value="FdxA_Protbact"/>
    <property type="match status" value="1"/>
</dbReference>
<evidence type="ECO:0000256" key="8">
    <source>
        <dbReference type="ARBA" id="ARBA00023004"/>
    </source>
</evidence>
<feature type="domain" description="4Fe-4S ferredoxin-type" evidence="12">
    <location>
        <begin position="47"/>
        <end position="76"/>
    </location>
</feature>
<evidence type="ECO:0000256" key="11">
    <source>
        <dbReference type="RuleBase" id="RU364098"/>
    </source>
</evidence>
<feature type="domain" description="4Fe-4S ferredoxin-type" evidence="12">
    <location>
        <begin position="16"/>
        <end position="46"/>
    </location>
</feature>
<keyword evidence="9 11" id="KW-0411">Iron-sulfur</keyword>
<reference evidence="13 14" key="1">
    <citation type="submission" date="2024-06" db="EMBL/GenBank/DDBJ databases">
        <title>Sorghum-associated microbial communities from plants grown in Nebraska, USA.</title>
        <authorList>
            <person name="Schachtman D."/>
        </authorList>
    </citation>
    <scope>NUCLEOTIDE SEQUENCE [LARGE SCALE GENOMIC DNA]</scope>
    <source>
        <strain evidence="13 14">2709</strain>
    </source>
</reference>
<proteinExistence type="predicted"/>
<dbReference type="InterPro" id="IPR022569">
    <property type="entry name" value="Fd_C"/>
</dbReference>
<comment type="cofactor">
    <cofactor evidence="1 11">
        <name>[3Fe-4S] cluster</name>
        <dbReference type="ChEBI" id="CHEBI:21137"/>
    </cofactor>
</comment>